<dbReference type="InterPro" id="IPR034193">
    <property type="entry name" value="PCSK9_ProteinaseK-like"/>
</dbReference>
<feature type="chain" id="PRO_5040276449" evidence="8">
    <location>
        <begin position="20"/>
        <end position="661"/>
    </location>
</feature>
<evidence type="ECO:0000256" key="1">
    <source>
        <dbReference type="ARBA" id="ARBA00011073"/>
    </source>
</evidence>
<reference evidence="10" key="1">
    <citation type="journal article" date="2020" name="Fungal Divers.">
        <title>Resolving the Mortierellaceae phylogeny through synthesis of multi-gene phylogenetics and phylogenomics.</title>
        <authorList>
            <person name="Vandepol N."/>
            <person name="Liber J."/>
            <person name="Desiro A."/>
            <person name="Na H."/>
            <person name="Kennedy M."/>
            <person name="Barry K."/>
            <person name="Grigoriev I.V."/>
            <person name="Miller A.N."/>
            <person name="O'Donnell K."/>
            <person name="Stajich J.E."/>
            <person name="Bonito G."/>
        </authorList>
    </citation>
    <scope>NUCLEOTIDE SEQUENCE</scope>
    <source>
        <strain evidence="10">KOD948</strain>
    </source>
</reference>
<dbReference type="PANTHER" id="PTHR43806:SF11">
    <property type="entry name" value="CEREVISIN-RELATED"/>
    <property type="match status" value="1"/>
</dbReference>
<evidence type="ECO:0000313" key="11">
    <source>
        <dbReference type="Proteomes" id="UP000726737"/>
    </source>
</evidence>
<evidence type="ECO:0000256" key="2">
    <source>
        <dbReference type="ARBA" id="ARBA00022670"/>
    </source>
</evidence>
<dbReference type="AlphaFoldDB" id="A0A9P6TZZ2"/>
<dbReference type="PROSITE" id="PS00136">
    <property type="entry name" value="SUBTILASE_ASP"/>
    <property type="match status" value="1"/>
</dbReference>
<feature type="compositionally biased region" description="Low complexity" evidence="7">
    <location>
        <begin position="572"/>
        <end position="584"/>
    </location>
</feature>
<comment type="caution">
    <text evidence="10">The sequence shown here is derived from an EMBL/GenBank/DDBJ whole genome shotgun (WGS) entry which is preliminary data.</text>
</comment>
<protein>
    <submittedName>
        <fullName evidence="10">Serine protease</fullName>
    </submittedName>
</protein>
<dbReference type="InterPro" id="IPR023828">
    <property type="entry name" value="Peptidase_S8_Ser-AS"/>
</dbReference>
<evidence type="ECO:0000313" key="10">
    <source>
        <dbReference type="EMBL" id="KAG0253335.1"/>
    </source>
</evidence>
<dbReference type="SUPFAM" id="SSF52743">
    <property type="entry name" value="Subtilisin-like"/>
    <property type="match status" value="1"/>
</dbReference>
<feature type="compositionally biased region" description="Gly residues" evidence="7">
    <location>
        <begin position="585"/>
        <end position="601"/>
    </location>
</feature>
<dbReference type="Gene3D" id="3.40.50.200">
    <property type="entry name" value="Peptidase S8/S53 domain"/>
    <property type="match status" value="1"/>
</dbReference>
<feature type="signal peptide" evidence="8">
    <location>
        <begin position="1"/>
        <end position="19"/>
    </location>
</feature>
<feature type="active site" description="Charge relay system" evidence="5">
    <location>
        <position position="504"/>
    </location>
</feature>
<feature type="region of interest" description="Disordered" evidence="7">
    <location>
        <begin position="205"/>
        <end position="247"/>
    </location>
</feature>
<keyword evidence="11" id="KW-1185">Reference proteome</keyword>
<keyword evidence="3 5" id="KW-0378">Hydrolase</keyword>
<dbReference type="InterPro" id="IPR023827">
    <property type="entry name" value="Peptidase_S8_Asp-AS"/>
</dbReference>
<sequence>MKVTCLLPVPFLLASLVDAAEYLVRFKEGAAANSQPPDLSRIEVSHAGARSKSESSSHSKFDYNSNELFLTLSQAHDRQSKGGRNGKSKTKVETFKTFDIDNENEGGNTSPIVDQDAIEIKSKGHWFTFDDSDFHVWHGDFTEAEARLLSNDAGVELVEKDLEIRFPELEHYNNLTAKSLKAKRLEHAYDLVDEHLVAMRLKARGDGNMNPAEEGDENKVTIPNLQKGSSSHSGDTSKKYKDKSKSIRPSYGVMSSIDTEDIPGPNNAYMIQQNAPSWGLPRVSQRNLPLSTDYLYPNAAGQGVDVYVIDTGINIKHVDFQGRARWGITTVPGAPNTDDNGHGTFVAGVIGSHTFGIAKKVNLIAVKGLNKEGTSTLSQILAALDWVIKQNASSSNHKNVVNLSLGAGYSKVLNSAVDALVQSGMFIVAAAGNGDERNIGQDACGYSPASAPTAFTVGSTNIKDQLSSFSNYGQCVNMYAPGERVRSTWIGPTNREVYTDSGTSFSAPNVAGIAALIMSTERGDRADGSWSPRNMGNRILQLGTRNVVQNFKGPANTNLLAFNGVGVLVSNNENGGNNGNTDDNGGNGGDKGGDSGDGNDGGSSNDPLIPPFNNNTSNPPLVSGAPSVSSTSNHGPTLNVIQTLTILVSLGTTLVVFFASL</sequence>
<dbReference type="InterPro" id="IPR022398">
    <property type="entry name" value="Peptidase_S8_His-AS"/>
</dbReference>
<dbReference type="GO" id="GO:0006508">
    <property type="term" value="P:proteolysis"/>
    <property type="evidence" value="ECO:0007669"/>
    <property type="project" value="UniProtKB-KW"/>
</dbReference>
<dbReference type="FunFam" id="3.40.50.200:FF:000007">
    <property type="entry name" value="Subtilisin-like serine protease"/>
    <property type="match status" value="1"/>
</dbReference>
<evidence type="ECO:0000256" key="7">
    <source>
        <dbReference type="SAM" id="MobiDB-lite"/>
    </source>
</evidence>
<evidence type="ECO:0000256" key="8">
    <source>
        <dbReference type="SAM" id="SignalP"/>
    </source>
</evidence>
<dbReference type="PROSITE" id="PS00137">
    <property type="entry name" value="SUBTILASE_HIS"/>
    <property type="match status" value="1"/>
</dbReference>
<feature type="compositionally biased region" description="Polar residues" evidence="7">
    <location>
        <begin position="221"/>
        <end position="234"/>
    </location>
</feature>
<dbReference type="InterPro" id="IPR036852">
    <property type="entry name" value="Peptidase_S8/S53_dom_sf"/>
</dbReference>
<dbReference type="GO" id="GO:0004252">
    <property type="term" value="F:serine-type endopeptidase activity"/>
    <property type="evidence" value="ECO:0007669"/>
    <property type="project" value="UniProtKB-UniRule"/>
</dbReference>
<feature type="domain" description="Peptidase S8/S53" evidence="9">
    <location>
        <begin position="301"/>
        <end position="537"/>
    </location>
</feature>
<evidence type="ECO:0000256" key="3">
    <source>
        <dbReference type="ARBA" id="ARBA00022801"/>
    </source>
</evidence>
<evidence type="ECO:0000256" key="6">
    <source>
        <dbReference type="RuleBase" id="RU003355"/>
    </source>
</evidence>
<comment type="similarity">
    <text evidence="1 5 6">Belongs to the peptidase S8 family.</text>
</comment>
<gene>
    <name evidence="10" type="primary">SUB8_2</name>
    <name evidence="10" type="ORF">BG011_006420</name>
</gene>
<dbReference type="PROSITE" id="PS00138">
    <property type="entry name" value="SUBTILASE_SER"/>
    <property type="match status" value="1"/>
</dbReference>
<feature type="active site" description="Charge relay system" evidence="5">
    <location>
        <position position="310"/>
    </location>
</feature>
<dbReference type="InterPro" id="IPR000209">
    <property type="entry name" value="Peptidase_S8/S53_dom"/>
</dbReference>
<proteinExistence type="inferred from homology"/>
<feature type="region of interest" description="Disordered" evidence="7">
    <location>
        <begin position="572"/>
        <end position="633"/>
    </location>
</feature>
<evidence type="ECO:0000259" key="9">
    <source>
        <dbReference type="Pfam" id="PF00082"/>
    </source>
</evidence>
<dbReference type="Proteomes" id="UP000726737">
    <property type="component" value="Unassembled WGS sequence"/>
</dbReference>
<dbReference type="InterPro" id="IPR015500">
    <property type="entry name" value="Peptidase_S8_subtilisin-rel"/>
</dbReference>
<evidence type="ECO:0000256" key="5">
    <source>
        <dbReference type="PROSITE-ProRule" id="PRU01240"/>
    </source>
</evidence>
<keyword evidence="4 5" id="KW-0720">Serine protease</keyword>
<dbReference type="PROSITE" id="PS51892">
    <property type="entry name" value="SUBTILASE"/>
    <property type="match status" value="1"/>
</dbReference>
<evidence type="ECO:0000256" key="4">
    <source>
        <dbReference type="ARBA" id="ARBA00022825"/>
    </source>
</evidence>
<keyword evidence="2 5" id="KW-0645">Protease</keyword>
<feature type="active site" description="Charge relay system" evidence="5">
    <location>
        <position position="342"/>
    </location>
</feature>
<organism evidence="10 11">
    <name type="scientific">Mortierella polycephala</name>
    <dbReference type="NCBI Taxonomy" id="41804"/>
    <lineage>
        <taxon>Eukaryota</taxon>
        <taxon>Fungi</taxon>
        <taxon>Fungi incertae sedis</taxon>
        <taxon>Mucoromycota</taxon>
        <taxon>Mortierellomycotina</taxon>
        <taxon>Mortierellomycetes</taxon>
        <taxon>Mortierellales</taxon>
        <taxon>Mortierellaceae</taxon>
        <taxon>Mortierella</taxon>
    </lineage>
</organism>
<dbReference type="PANTHER" id="PTHR43806">
    <property type="entry name" value="PEPTIDASE S8"/>
    <property type="match status" value="1"/>
</dbReference>
<dbReference type="GO" id="GO:0005615">
    <property type="term" value="C:extracellular space"/>
    <property type="evidence" value="ECO:0007669"/>
    <property type="project" value="TreeGrafter"/>
</dbReference>
<name>A0A9P6TZZ2_9FUNG</name>
<dbReference type="Pfam" id="PF00082">
    <property type="entry name" value="Peptidase_S8"/>
    <property type="match status" value="1"/>
</dbReference>
<keyword evidence="8" id="KW-0732">Signal</keyword>
<dbReference type="EMBL" id="JAAAJA010000465">
    <property type="protein sequence ID" value="KAG0253335.1"/>
    <property type="molecule type" value="Genomic_DNA"/>
</dbReference>
<accession>A0A9P6TZZ2</accession>
<dbReference type="OrthoDB" id="206201at2759"/>
<feature type="compositionally biased region" description="Basic and acidic residues" evidence="7">
    <location>
        <begin position="235"/>
        <end position="245"/>
    </location>
</feature>
<dbReference type="PRINTS" id="PR00723">
    <property type="entry name" value="SUBTILISIN"/>
</dbReference>
<dbReference type="InterPro" id="IPR050131">
    <property type="entry name" value="Peptidase_S8_subtilisin-like"/>
</dbReference>
<feature type="compositionally biased region" description="Polar residues" evidence="7">
    <location>
        <begin position="612"/>
        <end position="633"/>
    </location>
</feature>
<dbReference type="CDD" id="cd04077">
    <property type="entry name" value="Peptidases_S8_PCSK9_ProteinaseK_like"/>
    <property type="match status" value="1"/>
</dbReference>